<accession>A0A6G1H1B8</accession>
<feature type="compositionally biased region" description="Low complexity" evidence="1">
    <location>
        <begin position="96"/>
        <end position="107"/>
    </location>
</feature>
<dbReference type="Proteomes" id="UP000800041">
    <property type="component" value="Unassembled WGS sequence"/>
</dbReference>
<feature type="compositionally biased region" description="Polar residues" evidence="1">
    <location>
        <begin position="31"/>
        <end position="47"/>
    </location>
</feature>
<name>A0A6G1H1B8_9PEZI</name>
<keyword evidence="3" id="KW-1185">Reference proteome</keyword>
<sequence>MPVQAQFFSHFPTRDDGPATPKAGRREHLNSRSGLSSFPATTHWRQQNLHRRQSLELSTCRPCRRRAPLSCDRSRRRQNQVSCSPARSIASILQKSSDNGAESSSDSTQDERRSERRQWQWLYSLLHASSRTKRTACTRRGELHRCARDRRNNDTGRSCRAHNSKRIRPLPR</sequence>
<proteinExistence type="predicted"/>
<feature type="region of interest" description="Disordered" evidence="1">
    <location>
        <begin position="1"/>
        <end position="49"/>
    </location>
</feature>
<evidence type="ECO:0000256" key="1">
    <source>
        <dbReference type="SAM" id="MobiDB-lite"/>
    </source>
</evidence>
<gene>
    <name evidence="2" type="ORF">K402DRAFT_67932</name>
</gene>
<evidence type="ECO:0000313" key="3">
    <source>
        <dbReference type="Proteomes" id="UP000800041"/>
    </source>
</evidence>
<evidence type="ECO:0000313" key="2">
    <source>
        <dbReference type="EMBL" id="KAF1986852.1"/>
    </source>
</evidence>
<feature type="region of interest" description="Disordered" evidence="1">
    <location>
        <begin position="148"/>
        <end position="172"/>
    </location>
</feature>
<dbReference type="EMBL" id="ML977155">
    <property type="protein sequence ID" value="KAF1986852.1"/>
    <property type="molecule type" value="Genomic_DNA"/>
</dbReference>
<protein>
    <submittedName>
        <fullName evidence="2">Uncharacterized protein</fullName>
    </submittedName>
</protein>
<reference evidence="2" key="1">
    <citation type="journal article" date="2020" name="Stud. Mycol.">
        <title>101 Dothideomycetes genomes: a test case for predicting lifestyles and emergence of pathogens.</title>
        <authorList>
            <person name="Haridas S."/>
            <person name="Albert R."/>
            <person name="Binder M."/>
            <person name="Bloem J."/>
            <person name="Labutti K."/>
            <person name="Salamov A."/>
            <person name="Andreopoulos B."/>
            <person name="Baker S."/>
            <person name="Barry K."/>
            <person name="Bills G."/>
            <person name="Bluhm B."/>
            <person name="Cannon C."/>
            <person name="Castanera R."/>
            <person name="Culley D."/>
            <person name="Daum C."/>
            <person name="Ezra D."/>
            <person name="Gonzalez J."/>
            <person name="Henrissat B."/>
            <person name="Kuo A."/>
            <person name="Liang C."/>
            <person name="Lipzen A."/>
            <person name="Lutzoni F."/>
            <person name="Magnuson J."/>
            <person name="Mondo S."/>
            <person name="Nolan M."/>
            <person name="Ohm R."/>
            <person name="Pangilinan J."/>
            <person name="Park H.-J."/>
            <person name="Ramirez L."/>
            <person name="Alfaro M."/>
            <person name="Sun H."/>
            <person name="Tritt A."/>
            <person name="Yoshinaga Y."/>
            <person name="Zwiers L.-H."/>
            <person name="Turgeon B."/>
            <person name="Goodwin S."/>
            <person name="Spatafora J."/>
            <person name="Crous P."/>
            <person name="Grigoriev I."/>
        </authorList>
    </citation>
    <scope>NUCLEOTIDE SEQUENCE</scope>
    <source>
        <strain evidence="2">CBS 113979</strain>
    </source>
</reference>
<dbReference type="AlphaFoldDB" id="A0A6G1H1B8"/>
<organism evidence="2 3">
    <name type="scientific">Aulographum hederae CBS 113979</name>
    <dbReference type="NCBI Taxonomy" id="1176131"/>
    <lineage>
        <taxon>Eukaryota</taxon>
        <taxon>Fungi</taxon>
        <taxon>Dikarya</taxon>
        <taxon>Ascomycota</taxon>
        <taxon>Pezizomycotina</taxon>
        <taxon>Dothideomycetes</taxon>
        <taxon>Pleosporomycetidae</taxon>
        <taxon>Aulographales</taxon>
        <taxon>Aulographaceae</taxon>
    </lineage>
</organism>
<feature type="compositionally biased region" description="Polar residues" evidence="1">
    <location>
        <begin position="79"/>
        <end position="95"/>
    </location>
</feature>
<feature type="region of interest" description="Disordered" evidence="1">
    <location>
        <begin position="72"/>
        <end position="113"/>
    </location>
</feature>
<feature type="compositionally biased region" description="Basic residues" evidence="1">
    <location>
        <begin position="159"/>
        <end position="172"/>
    </location>
</feature>